<evidence type="ECO:0000313" key="5">
    <source>
        <dbReference type="Proteomes" id="UP001596312"/>
    </source>
</evidence>
<dbReference type="InterPro" id="IPR013321">
    <property type="entry name" value="Arc_rbn_hlx_hlx"/>
</dbReference>
<dbReference type="AlphaFoldDB" id="A0ABD5V713"/>
<organism evidence="3 5">
    <name type="scientific">Halalkalicoccus tibetensis</name>
    <dbReference type="NCBI Taxonomy" id="175632"/>
    <lineage>
        <taxon>Archaea</taxon>
        <taxon>Methanobacteriati</taxon>
        <taxon>Methanobacteriota</taxon>
        <taxon>Stenosarchaea group</taxon>
        <taxon>Halobacteria</taxon>
        <taxon>Halobacteriales</taxon>
        <taxon>Halococcaceae</taxon>
        <taxon>Halalkalicoccus</taxon>
    </lineage>
</organism>
<dbReference type="Gene3D" id="1.10.1220.10">
    <property type="entry name" value="Met repressor-like"/>
    <property type="match status" value="1"/>
</dbReference>
<reference evidence="3" key="1">
    <citation type="journal article" date="2014" name="Int. J. Syst. Evol. Microbiol.">
        <title>Complete genome sequence of Corynebacterium casei LMG S-19264T (=DSM 44701T), isolated from a smear-ripened cheese.</title>
        <authorList>
            <consortium name="US DOE Joint Genome Institute (JGI-PGF)"/>
            <person name="Walter F."/>
            <person name="Albersmeier A."/>
            <person name="Kalinowski J."/>
            <person name="Ruckert C."/>
        </authorList>
    </citation>
    <scope>NUCLEOTIDE SEQUENCE [LARGE SCALE GENOMIC DNA]</scope>
    <source>
        <strain evidence="3">CGMCC 1.15793</strain>
    </source>
</reference>
<keyword evidence="1" id="KW-0175">Coiled coil</keyword>
<feature type="coiled-coil region" evidence="1">
    <location>
        <begin position="38"/>
        <end position="99"/>
    </location>
</feature>
<comment type="caution">
    <text evidence="3">The sequence shown here is derived from an EMBL/GenBank/DDBJ whole genome shotgun (WGS) entry which is preliminary data.</text>
</comment>
<protein>
    <submittedName>
        <fullName evidence="3">Ribbon-helix-helix protein, CopG family</fullName>
    </submittedName>
</protein>
<evidence type="ECO:0000259" key="2">
    <source>
        <dbReference type="Pfam" id="PF01402"/>
    </source>
</evidence>
<feature type="domain" description="Ribbon-helix-helix protein CopG" evidence="2">
    <location>
        <begin position="2"/>
        <end position="32"/>
    </location>
</feature>
<gene>
    <name evidence="3" type="ORF">ACFQGH_18900</name>
    <name evidence="4" type="ORF">ACFQGH_19025</name>
</gene>
<dbReference type="Proteomes" id="UP001596312">
    <property type="component" value="Unassembled WGS sequence"/>
</dbReference>
<dbReference type="InterPro" id="IPR002145">
    <property type="entry name" value="CopG"/>
</dbReference>
<evidence type="ECO:0000313" key="4">
    <source>
        <dbReference type="EMBL" id="MFC6907275.1"/>
    </source>
</evidence>
<dbReference type="Pfam" id="PF01402">
    <property type="entry name" value="RHH_1"/>
    <property type="match status" value="1"/>
</dbReference>
<dbReference type="SUPFAM" id="SSF47598">
    <property type="entry name" value="Ribbon-helix-helix"/>
    <property type="match status" value="1"/>
</dbReference>
<accession>A0ABD5V713</accession>
<dbReference type="RefSeq" id="WP_340605854.1">
    <property type="nucleotide sequence ID" value="NZ_JBBMXV010000014.1"/>
</dbReference>
<dbReference type="EMBL" id="JBHSXQ010000015">
    <property type="protein sequence ID" value="MFC6907275.1"/>
    <property type="molecule type" value="Genomic_DNA"/>
</dbReference>
<sequence length="119" mass="14768">MKNITVRLDEELIDELELEADEHGVSRSEYIRNTLVTRDEHDDTRDEYEQEITDLKERINELETENERMRNEKRLILEQREENTELVEYVQEERELQQRREERLDAPVWRRAKWWLVGR</sequence>
<evidence type="ECO:0000313" key="3">
    <source>
        <dbReference type="EMBL" id="MFC6907250.1"/>
    </source>
</evidence>
<keyword evidence="5" id="KW-1185">Reference proteome</keyword>
<proteinExistence type="predicted"/>
<dbReference type="InterPro" id="IPR010985">
    <property type="entry name" value="Ribbon_hlx_hlx"/>
</dbReference>
<reference evidence="5" key="2">
    <citation type="journal article" date="2019" name="Int. J. Syst. Evol. Microbiol.">
        <title>The Global Catalogue of Microorganisms (GCM) 10K type strain sequencing project: providing services to taxonomists for standard genome sequencing and annotation.</title>
        <authorList>
            <consortium name="The Broad Institute Genomics Platform"/>
            <consortium name="The Broad Institute Genome Sequencing Center for Infectious Disease"/>
            <person name="Wu L."/>
            <person name="Ma J."/>
        </authorList>
    </citation>
    <scope>NUCLEOTIDE SEQUENCE [LARGE SCALE GENOMIC DNA]</scope>
    <source>
        <strain evidence="5">CGMCC 1.3240</strain>
    </source>
</reference>
<name>A0ABD5V713_9EURY</name>
<dbReference type="EMBL" id="JBHSXQ010000014">
    <property type="protein sequence ID" value="MFC6907250.1"/>
    <property type="molecule type" value="Genomic_DNA"/>
</dbReference>
<reference evidence="3" key="3">
    <citation type="submission" date="2024-09" db="EMBL/GenBank/DDBJ databases">
        <authorList>
            <person name="Sun Q."/>
        </authorList>
    </citation>
    <scope>NUCLEOTIDE SEQUENCE</scope>
    <source>
        <strain evidence="3">CGMCC 1.15793</strain>
    </source>
</reference>
<evidence type="ECO:0000256" key="1">
    <source>
        <dbReference type="SAM" id="Coils"/>
    </source>
</evidence>